<dbReference type="PIRSF" id="PIRSF038991">
    <property type="entry name" value="Protein_AbrB"/>
    <property type="match status" value="1"/>
</dbReference>
<protein>
    <submittedName>
        <fullName evidence="2">AbrB family transcriptional regulator</fullName>
    </submittedName>
</protein>
<organism evidence="2 3">
    <name type="scientific">Terrihabitans rhizophilus</name>
    <dbReference type="NCBI Taxonomy" id="3092662"/>
    <lineage>
        <taxon>Bacteria</taxon>
        <taxon>Pseudomonadati</taxon>
        <taxon>Pseudomonadota</taxon>
        <taxon>Alphaproteobacteria</taxon>
        <taxon>Hyphomicrobiales</taxon>
        <taxon>Terrihabitans</taxon>
    </lineage>
</organism>
<keyword evidence="3" id="KW-1185">Reference proteome</keyword>
<feature type="transmembrane region" description="Helical" evidence="1">
    <location>
        <begin position="51"/>
        <end position="73"/>
    </location>
</feature>
<gene>
    <name evidence="2" type="ORF">SCD90_01770</name>
</gene>
<name>A0ABU4RIW3_9HYPH</name>
<feature type="transmembrane region" description="Helical" evidence="1">
    <location>
        <begin position="199"/>
        <end position="222"/>
    </location>
</feature>
<keyword evidence="1" id="KW-0472">Membrane</keyword>
<dbReference type="InterPro" id="IPR017516">
    <property type="entry name" value="AbrB_dup"/>
</dbReference>
<comment type="caution">
    <text evidence="2">The sequence shown here is derived from an EMBL/GenBank/DDBJ whole genome shotgun (WGS) entry which is preliminary data.</text>
</comment>
<feature type="transmembrane region" description="Helical" evidence="1">
    <location>
        <begin position="228"/>
        <end position="247"/>
    </location>
</feature>
<evidence type="ECO:0000256" key="1">
    <source>
        <dbReference type="SAM" id="Phobius"/>
    </source>
</evidence>
<reference evidence="2 3" key="1">
    <citation type="submission" date="2023-11" db="EMBL/GenBank/DDBJ databases">
        <authorList>
            <person name="Bao R."/>
        </authorList>
    </citation>
    <scope>NUCLEOTIDE SEQUENCE [LARGE SCALE GENOMIC DNA]</scope>
    <source>
        <strain evidence="2 3">PJ23</strain>
    </source>
</reference>
<feature type="transmembrane region" description="Helical" evidence="1">
    <location>
        <begin position="79"/>
        <end position="99"/>
    </location>
</feature>
<evidence type="ECO:0000313" key="3">
    <source>
        <dbReference type="Proteomes" id="UP001274321"/>
    </source>
</evidence>
<accession>A0ABU4RIW3</accession>
<keyword evidence="1" id="KW-0812">Transmembrane</keyword>
<dbReference type="PANTHER" id="PTHR38457">
    <property type="entry name" value="REGULATOR ABRB-RELATED"/>
    <property type="match status" value="1"/>
</dbReference>
<dbReference type="EMBL" id="JAXAFJ010000001">
    <property type="protein sequence ID" value="MDX6804779.1"/>
    <property type="molecule type" value="Genomic_DNA"/>
</dbReference>
<dbReference type="InterPro" id="IPR007820">
    <property type="entry name" value="AbrB_fam"/>
</dbReference>
<evidence type="ECO:0000313" key="2">
    <source>
        <dbReference type="EMBL" id="MDX6804779.1"/>
    </source>
</evidence>
<proteinExistence type="predicted"/>
<dbReference type="PANTHER" id="PTHR38457:SF1">
    <property type="entry name" value="REGULATOR ABRB-RELATED"/>
    <property type="match status" value="1"/>
</dbReference>
<dbReference type="Pfam" id="PF05145">
    <property type="entry name" value="AbrB"/>
    <property type="match status" value="1"/>
</dbReference>
<keyword evidence="1" id="KW-1133">Transmembrane helix</keyword>
<sequence length="391" mass="40054">MKNGRELEIGTAPPAHLAAAPIEDEEVDDALAGGAGHSSPRSGAPQERFNALPVPVTAGTGVLIAALGGYLATTTGIPLPWLLGALFTTAAIALLGVTFRIPTWIRQAGQVVAGFAVGVLFTPEVGYRVLQLGWLMVLGGLGSILASVAISVLMARITGCDRKSAFFAMIPGGLAEMAGLAHQFGANITAVSVSQSLRIVILVVTVPPALTMLVGSTGGHAAHPPALGAPWLAGGLIVAALLSILLVRLRVFNAFLIGGLAAGIAMGLSMPAPVSAPDYARAFAQVAIGVALGAKFQWITLRAMGLRFLPATVLCTLLLLLANVGLAWMMSGHVPYATAVLATSPGGVAEMSLTAEALNLIAPLVTAWHLVRIVLVAVLTAPLFRLYSRVA</sequence>
<feature type="transmembrane region" description="Helical" evidence="1">
    <location>
        <begin position="308"/>
        <end position="330"/>
    </location>
</feature>
<dbReference type="RefSeq" id="WP_319842896.1">
    <property type="nucleotide sequence ID" value="NZ_JAXAFJ010000001.1"/>
</dbReference>
<dbReference type="Proteomes" id="UP001274321">
    <property type="component" value="Unassembled WGS sequence"/>
</dbReference>
<feature type="transmembrane region" description="Helical" evidence="1">
    <location>
        <begin position="279"/>
        <end position="296"/>
    </location>
</feature>
<feature type="transmembrane region" description="Helical" evidence="1">
    <location>
        <begin position="360"/>
        <end position="384"/>
    </location>
</feature>
<feature type="transmembrane region" description="Helical" evidence="1">
    <location>
        <begin position="254"/>
        <end position="273"/>
    </location>
</feature>
<dbReference type="NCBIfam" id="TIGR03082">
    <property type="entry name" value="Gneg_AbrB_dup"/>
    <property type="match status" value="1"/>
</dbReference>
<feature type="transmembrane region" description="Helical" evidence="1">
    <location>
        <begin position="136"/>
        <end position="155"/>
    </location>
</feature>